<dbReference type="GO" id="GO:0005739">
    <property type="term" value="C:mitochondrion"/>
    <property type="evidence" value="ECO:0007669"/>
    <property type="project" value="TreeGrafter"/>
</dbReference>
<protein>
    <submittedName>
        <fullName evidence="1">Uncharacterized protein</fullName>
    </submittedName>
</protein>
<accession>A0A4S4LKB8</accession>
<name>A0A4S4LKB8_9AGAM</name>
<dbReference type="EMBL" id="SGPL01000473">
    <property type="protein sequence ID" value="THH12295.1"/>
    <property type="molecule type" value="Genomic_DNA"/>
</dbReference>
<dbReference type="PANTHER" id="PTHR36091:SF1">
    <property type="entry name" value="ALTERED INHERITANCE OF MITOCHONDRIA PROTEIN 9, MITOCHONDRIAL"/>
    <property type="match status" value="1"/>
</dbReference>
<sequence length="374" mass="41309">MEKVPGVKLESIFSDLPSSTQDTLVAQLAIYMLELSHHNFSSIGSLFFPHLPPTLPASPCLSSDGVMFPSVPSTVLGPLTHSSFYIDGRASLPLDRGPFPTARAYFFACAQRELDCARALFTQGASEAYLRDLEEGQLQVERSVGLMHDLIRRCRGLDDEDPDLARFSLDMHELGLKSVIVSKEDPSKIVSIIDWQSTAIRPLWRCARPPHWLSPSLTGGNDEDQLKGRLFDVFRRTISEAEGPDSTFLRALDSDDTRHALDEVAEYDAFKDGFLVLPTLESMYVTSRFTGRVGSGMTSLLSSDRLATLPGEEDLVGLKKLLDPKTLTGRAARIHLMTQGSNALFLAMSPPSSPIQEKPPGGMFRRPIRYSLHS</sequence>
<dbReference type="Proteomes" id="UP000310158">
    <property type="component" value="Unassembled WGS sequence"/>
</dbReference>
<keyword evidence="2" id="KW-1185">Reference proteome</keyword>
<dbReference type="AlphaFoldDB" id="A0A4S4LKB8"/>
<evidence type="ECO:0000313" key="1">
    <source>
        <dbReference type="EMBL" id="THH12295.1"/>
    </source>
</evidence>
<comment type="caution">
    <text evidence="1">The sequence shown here is derived from an EMBL/GenBank/DDBJ whole genome shotgun (WGS) entry which is preliminary data.</text>
</comment>
<reference evidence="1 2" key="1">
    <citation type="submission" date="2019-02" db="EMBL/GenBank/DDBJ databases">
        <title>Genome sequencing of the rare red list fungi Bondarzewia mesenterica.</title>
        <authorList>
            <person name="Buettner E."/>
            <person name="Kellner H."/>
        </authorList>
    </citation>
    <scope>NUCLEOTIDE SEQUENCE [LARGE SCALE GENOMIC DNA]</scope>
    <source>
        <strain evidence="1 2">DSM 108281</strain>
    </source>
</reference>
<dbReference type="OrthoDB" id="10003767at2759"/>
<dbReference type="InterPro" id="IPR051035">
    <property type="entry name" value="Mito_inheritance_9"/>
</dbReference>
<organism evidence="1 2">
    <name type="scientific">Bondarzewia mesenterica</name>
    <dbReference type="NCBI Taxonomy" id="1095465"/>
    <lineage>
        <taxon>Eukaryota</taxon>
        <taxon>Fungi</taxon>
        <taxon>Dikarya</taxon>
        <taxon>Basidiomycota</taxon>
        <taxon>Agaricomycotina</taxon>
        <taxon>Agaricomycetes</taxon>
        <taxon>Russulales</taxon>
        <taxon>Bondarzewiaceae</taxon>
        <taxon>Bondarzewia</taxon>
    </lineage>
</organism>
<evidence type="ECO:0000313" key="2">
    <source>
        <dbReference type="Proteomes" id="UP000310158"/>
    </source>
</evidence>
<dbReference type="PANTHER" id="PTHR36091">
    <property type="entry name" value="ALTERED INHERITANCE OF MITOCHONDRIA PROTEIN 9, MITOCHONDRIAL"/>
    <property type="match status" value="1"/>
</dbReference>
<gene>
    <name evidence="1" type="ORF">EW146_g7751</name>
</gene>
<proteinExistence type="predicted"/>